<dbReference type="AlphaFoldDB" id="A0A0Q5VNH2"/>
<name>A0A0Q5VNH2_DROER</name>
<evidence type="ECO:0008006" key="3">
    <source>
        <dbReference type="Google" id="ProtNLM"/>
    </source>
</evidence>
<dbReference type="OrthoDB" id="7858243at2759"/>
<reference evidence="1 2" key="2">
    <citation type="journal article" date="2008" name="Bioinformatics">
        <title>Assembly reconciliation.</title>
        <authorList>
            <person name="Zimin A.V."/>
            <person name="Smith D.R."/>
            <person name="Sutton G."/>
            <person name="Yorke J.A."/>
        </authorList>
    </citation>
    <scope>NUCLEOTIDE SEQUENCE [LARGE SCALE GENOMIC DNA]</scope>
    <source>
        <strain evidence="1 2">TSC#14021-0224.01</strain>
    </source>
</reference>
<dbReference type="Proteomes" id="UP000008711">
    <property type="component" value="Unassembled WGS sequence"/>
</dbReference>
<organism evidence="1 2">
    <name type="scientific">Drosophila erecta</name>
    <name type="common">Fruit fly</name>
    <dbReference type="NCBI Taxonomy" id="7220"/>
    <lineage>
        <taxon>Eukaryota</taxon>
        <taxon>Metazoa</taxon>
        <taxon>Ecdysozoa</taxon>
        <taxon>Arthropoda</taxon>
        <taxon>Hexapoda</taxon>
        <taxon>Insecta</taxon>
        <taxon>Pterygota</taxon>
        <taxon>Neoptera</taxon>
        <taxon>Endopterygota</taxon>
        <taxon>Diptera</taxon>
        <taxon>Brachycera</taxon>
        <taxon>Muscomorpha</taxon>
        <taxon>Ephydroidea</taxon>
        <taxon>Drosophilidae</taxon>
        <taxon>Drosophila</taxon>
        <taxon>Sophophora</taxon>
    </lineage>
</organism>
<proteinExistence type="predicted"/>
<protein>
    <recommendedName>
        <fullName evidence="3">Peptidase S1 domain-containing protein</fullName>
    </recommendedName>
</protein>
<keyword evidence="2" id="KW-1185">Reference proteome</keyword>
<dbReference type="SMR" id="A0A0Q5VNH2"/>
<evidence type="ECO:0000313" key="2">
    <source>
        <dbReference type="Proteomes" id="UP000008711"/>
    </source>
</evidence>
<reference evidence="1 2" key="1">
    <citation type="journal article" date="2007" name="Nature">
        <title>Evolution of genes and genomes on the Drosophila phylogeny.</title>
        <authorList>
            <consortium name="Drosophila 12 Genomes Consortium"/>
            <person name="Clark A.G."/>
            <person name="Eisen M.B."/>
            <person name="Smith D.R."/>
            <person name="Bergman C.M."/>
            <person name="Oliver B."/>
            <person name="Markow T.A."/>
            <person name="Kaufman T.C."/>
            <person name="Kellis M."/>
            <person name="Gelbart W."/>
            <person name="Iyer V.N."/>
            <person name="Pollard D.A."/>
            <person name="Sackton T.B."/>
            <person name="Larracuente A.M."/>
            <person name="Singh N.D."/>
            <person name="Abad J.P."/>
            <person name="Abt D.N."/>
            <person name="Adryan B."/>
            <person name="Aguade M."/>
            <person name="Akashi H."/>
            <person name="Anderson W.W."/>
            <person name="Aquadro C.F."/>
            <person name="Ardell D.H."/>
            <person name="Arguello R."/>
            <person name="Artieri C.G."/>
            <person name="Barbash D.A."/>
            <person name="Barker D."/>
            <person name="Barsanti P."/>
            <person name="Batterham P."/>
            <person name="Batzoglou S."/>
            <person name="Begun D."/>
            <person name="Bhutkar A."/>
            <person name="Blanco E."/>
            <person name="Bosak S.A."/>
            <person name="Bradley R.K."/>
            <person name="Brand A.D."/>
            <person name="Brent M.R."/>
            <person name="Brooks A.N."/>
            <person name="Brown R.H."/>
            <person name="Butlin R.K."/>
            <person name="Caggese C."/>
            <person name="Calvi B.R."/>
            <person name="Bernardo de Carvalho A."/>
            <person name="Caspi A."/>
            <person name="Castrezana S."/>
            <person name="Celniker S.E."/>
            <person name="Chang J.L."/>
            <person name="Chapple C."/>
            <person name="Chatterji S."/>
            <person name="Chinwalla A."/>
            <person name="Civetta A."/>
            <person name="Clifton S.W."/>
            <person name="Comeron J.M."/>
            <person name="Costello J.C."/>
            <person name="Coyne J.A."/>
            <person name="Daub J."/>
            <person name="David R.G."/>
            <person name="Delcher A.L."/>
            <person name="Delehaunty K."/>
            <person name="Do C.B."/>
            <person name="Ebling H."/>
            <person name="Edwards K."/>
            <person name="Eickbush T."/>
            <person name="Evans J.D."/>
            <person name="Filipski A."/>
            <person name="Findeiss S."/>
            <person name="Freyhult E."/>
            <person name="Fulton L."/>
            <person name="Fulton R."/>
            <person name="Garcia A.C."/>
            <person name="Gardiner A."/>
            <person name="Garfield D.A."/>
            <person name="Garvin B.E."/>
            <person name="Gibson G."/>
            <person name="Gilbert D."/>
            <person name="Gnerre S."/>
            <person name="Godfrey J."/>
            <person name="Good R."/>
            <person name="Gotea V."/>
            <person name="Gravely B."/>
            <person name="Greenberg A.J."/>
            <person name="Griffiths-Jones S."/>
            <person name="Gross S."/>
            <person name="Guigo R."/>
            <person name="Gustafson E.A."/>
            <person name="Haerty W."/>
            <person name="Hahn M.W."/>
            <person name="Halligan D.L."/>
            <person name="Halpern A.L."/>
            <person name="Halter G.M."/>
            <person name="Han M.V."/>
            <person name="Heger A."/>
            <person name="Hillier L."/>
            <person name="Hinrichs A.S."/>
            <person name="Holmes I."/>
            <person name="Hoskins R.A."/>
            <person name="Hubisz M.J."/>
            <person name="Hultmark D."/>
            <person name="Huntley M.A."/>
            <person name="Jaffe D.B."/>
            <person name="Jagadeeshan S."/>
            <person name="Jeck W.R."/>
            <person name="Johnson J."/>
            <person name="Jones C.D."/>
            <person name="Jordan W.C."/>
            <person name="Karpen G.H."/>
            <person name="Kataoka E."/>
            <person name="Keightley P.D."/>
            <person name="Kheradpour P."/>
            <person name="Kirkness E.F."/>
            <person name="Koerich L.B."/>
            <person name="Kristiansen K."/>
            <person name="Kudrna D."/>
            <person name="Kulathinal R.J."/>
            <person name="Kumar S."/>
            <person name="Kwok R."/>
            <person name="Lander E."/>
            <person name="Langley C.H."/>
            <person name="Lapoint R."/>
            <person name="Lazzaro B.P."/>
            <person name="Lee S.J."/>
            <person name="Levesque L."/>
            <person name="Li R."/>
            <person name="Lin C.F."/>
            <person name="Lin M.F."/>
            <person name="Lindblad-Toh K."/>
            <person name="Llopart A."/>
            <person name="Long M."/>
            <person name="Low L."/>
            <person name="Lozovsky E."/>
            <person name="Lu J."/>
            <person name="Luo M."/>
            <person name="Machado C.A."/>
            <person name="Makalowski W."/>
            <person name="Marzo M."/>
            <person name="Matsuda M."/>
            <person name="Matzkin L."/>
            <person name="McAllister B."/>
            <person name="McBride C.S."/>
            <person name="McKernan B."/>
            <person name="McKernan K."/>
            <person name="Mendez-Lago M."/>
            <person name="Minx P."/>
            <person name="Mollenhauer M.U."/>
            <person name="Montooth K."/>
            <person name="Mount S.M."/>
            <person name="Mu X."/>
            <person name="Myers E."/>
            <person name="Negre B."/>
            <person name="Newfeld S."/>
            <person name="Nielsen R."/>
            <person name="Noor M.A."/>
            <person name="O'Grady P."/>
            <person name="Pachter L."/>
            <person name="Papaceit M."/>
            <person name="Parisi M.J."/>
            <person name="Parisi M."/>
            <person name="Parts L."/>
            <person name="Pedersen J.S."/>
            <person name="Pesole G."/>
            <person name="Phillippy A.M."/>
            <person name="Ponting C.P."/>
            <person name="Pop M."/>
            <person name="Porcelli D."/>
            <person name="Powell J.R."/>
            <person name="Prohaska S."/>
            <person name="Pruitt K."/>
            <person name="Puig M."/>
            <person name="Quesneville H."/>
            <person name="Ram K.R."/>
            <person name="Rand D."/>
            <person name="Rasmussen M.D."/>
            <person name="Reed L.K."/>
            <person name="Reenan R."/>
            <person name="Reily A."/>
            <person name="Remington K.A."/>
            <person name="Rieger T.T."/>
            <person name="Ritchie M.G."/>
            <person name="Robin C."/>
            <person name="Rogers Y.H."/>
            <person name="Rohde C."/>
            <person name="Rozas J."/>
            <person name="Rubenfield M.J."/>
            <person name="Ruiz A."/>
            <person name="Russo S."/>
            <person name="Salzberg S.L."/>
            <person name="Sanchez-Gracia A."/>
            <person name="Saranga D.J."/>
            <person name="Sato H."/>
            <person name="Schaeffer S.W."/>
            <person name="Schatz M.C."/>
            <person name="Schlenke T."/>
            <person name="Schwartz R."/>
            <person name="Segarra C."/>
            <person name="Singh R.S."/>
            <person name="Sirot L."/>
            <person name="Sirota M."/>
            <person name="Sisneros N.B."/>
            <person name="Smith C.D."/>
            <person name="Smith T.F."/>
            <person name="Spieth J."/>
            <person name="Stage D.E."/>
            <person name="Stark A."/>
            <person name="Stephan W."/>
            <person name="Strausberg R.L."/>
            <person name="Strempel S."/>
            <person name="Sturgill D."/>
            <person name="Sutton G."/>
            <person name="Sutton G.G."/>
            <person name="Tao W."/>
            <person name="Teichmann S."/>
            <person name="Tobari Y.N."/>
            <person name="Tomimura Y."/>
            <person name="Tsolas J.M."/>
            <person name="Valente V.L."/>
            <person name="Venter E."/>
            <person name="Venter J.C."/>
            <person name="Vicario S."/>
            <person name="Vieira F.G."/>
            <person name="Vilella A.J."/>
            <person name="Villasante A."/>
            <person name="Walenz B."/>
            <person name="Wang J."/>
            <person name="Wasserman M."/>
            <person name="Watts T."/>
            <person name="Wilson D."/>
            <person name="Wilson R.K."/>
            <person name="Wing R.A."/>
            <person name="Wolfner M.F."/>
            <person name="Wong A."/>
            <person name="Wong G.K."/>
            <person name="Wu C.I."/>
            <person name="Wu G."/>
            <person name="Yamamoto D."/>
            <person name="Yang H.P."/>
            <person name="Yang S.P."/>
            <person name="Yorke J.A."/>
            <person name="Yoshida K."/>
            <person name="Zdobnov E."/>
            <person name="Zhang P."/>
            <person name="Zhang Y."/>
            <person name="Zimin A.V."/>
            <person name="Baldwin J."/>
            <person name="Abdouelleil A."/>
            <person name="Abdulkadir J."/>
            <person name="Abebe A."/>
            <person name="Abera B."/>
            <person name="Abreu J."/>
            <person name="Acer S.C."/>
            <person name="Aftuck L."/>
            <person name="Alexander A."/>
            <person name="An P."/>
            <person name="Anderson E."/>
            <person name="Anderson S."/>
            <person name="Arachi H."/>
            <person name="Azer M."/>
            <person name="Bachantsang P."/>
            <person name="Barry A."/>
            <person name="Bayul T."/>
            <person name="Berlin A."/>
            <person name="Bessette D."/>
            <person name="Bloom T."/>
            <person name="Blye J."/>
            <person name="Boguslavskiy L."/>
            <person name="Bonnet C."/>
            <person name="Boukhgalter B."/>
            <person name="Bourzgui I."/>
            <person name="Brown A."/>
            <person name="Cahill P."/>
            <person name="Channer S."/>
            <person name="Cheshatsang Y."/>
            <person name="Chuda L."/>
            <person name="Citroen M."/>
            <person name="Collymore A."/>
            <person name="Cooke P."/>
            <person name="Costello M."/>
            <person name="D'Aco K."/>
            <person name="Daza R."/>
            <person name="De Haan G."/>
            <person name="DeGray S."/>
            <person name="DeMaso C."/>
            <person name="Dhargay N."/>
            <person name="Dooley K."/>
            <person name="Dooley E."/>
            <person name="Doricent M."/>
            <person name="Dorje P."/>
            <person name="Dorjee K."/>
            <person name="Dupes A."/>
            <person name="Elong R."/>
            <person name="Falk J."/>
            <person name="Farina A."/>
            <person name="Faro S."/>
            <person name="Ferguson D."/>
            <person name="Fisher S."/>
            <person name="Foley C.D."/>
            <person name="Franke A."/>
            <person name="Friedrich D."/>
            <person name="Gadbois L."/>
            <person name="Gearin G."/>
            <person name="Gearin C.R."/>
            <person name="Giannoukos G."/>
            <person name="Goode T."/>
            <person name="Graham J."/>
            <person name="Grandbois E."/>
            <person name="Grewal S."/>
            <person name="Gyaltsen K."/>
            <person name="Hafez N."/>
            <person name="Hagos B."/>
            <person name="Hall J."/>
            <person name="Henson C."/>
            <person name="Hollinger A."/>
            <person name="Honan T."/>
            <person name="Huard M.D."/>
            <person name="Hughes L."/>
            <person name="Hurhula B."/>
            <person name="Husby M.E."/>
            <person name="Kamat A."/>
            <person name="Kanga B."/>
            <person name="Kashin S."/>
            <person name="Khazanovich D."/>
            <person name="Kisner P."/>
            <person name="Lance K."/>
            <person name="Lara M."/>
            <person name="Lee W."/>
            <person name="Lennon N."/>
            <person name="Letendre F."/>
            <person name="LeVine R."/>
            <person name="Lipovsky A."/>
            <person name="Liu X."/>
            <person name="Liu J."/>
            <person name="Liu S."/>
            <person name="Lokyitsang T."/>
            <person name="Lokyitsang Y."/>
            <person name="Lubonja R."/>
            <person name="Lui A."/>
            <person name="MacDonald P."/>
            <person name="Magnisalis V."/>
            <person name="Maru K."/>
            <person name="Matthews C."/>
            <person name="McCusker W."/>
            <person name="McDonough S."/>
            <person name="Mehta T."/>
            <person name="Meldrim J."/>
            <person name="Meneus L."/>
            <person name="Mihai O."/>
            <person name="Mihalev A."/>
            <person name="Mihova T."/>
            <person name="Mittelman R."/>
            <person name="Mlenga V."/>
            <person name="Montmayeur A."/>
            <person name="Mulrain L."/>
            <person name="Navidi A."/>
            <person name="Naylor J."/>
            <person name="Negash T."/>
            <person name="Nguyen T."/>
            <person name="Nguyen N."/>
            <person name="Nicol R."/>
            <person name="Norbu C."/>
            <person name="Norbu N."/>
            <person name="Novod N."/>
            <person name="O'Neill B."/>
            <person name="Osman S."/>
            <person name="Markiewicz E."/>
            <person name="Oyono O.L."/>
            <person name="Patti C."/>
            <person name="Phunkhang P."/>
            <person name="Pierre F."/>
            <person name="Priest M."/>
            <person name="Raghuraman S."/>
            <person name="Rege F."/>
            <person name="Reyes R."/>
            <person name="Rise C."/>
            <person name="Rogov P."/>
            <person name="Ross K."/>
            <person name="Ryan E."/>
            <person name="Settipalli S."/>
            <person name="Shea T."/>
            <person name="Sherpa N."/>
            <person name="Shi L."/>
            <person name="Shih D."/>
            <person name="Sparrow T."/>
            <person name="Spaulding J."/>
            <person name="Stalker J."/>
            <person name="Stange-Thomann N."/>
            <person name="Stavropoulos S."/>
            <person name="Stone C."/>
            <person name="Strader C."/>
            <person name="Tesfaye S."/>
            <person name="Thomson T."/>
            <person name="Thoulutsang Y."/>
            <person name="Thoulutsang D."/>
            <person name="Topham K."/>
            <person name="Topping I."/>
            <person name="Tsamla T."/>
            <person name="Vassiliev H."/>
            <person name="Vo A."/>
            <person name="Wangchuk T."/>
            <person name="Wangdi T."/>
            <person name="Weiand M."/>
            <person name="Wilkinson J."/>
            <person name="Wilson A."/>
            <person name="Yadav S."/>
            <person name="Young G."/>
            <person name="Yu Q."/>
            <person name="Zembek L."/>
            <person name="Zhong D."/>
            <person name="Zimmer A."/>
            <person name="Zwirko Z."/>
            <person name="Jaffe D.B."/>
            <person name="Alvarez P."/>
            <person name="Brockman W."/>
            <person name="Butler J."/>
            <person name="Chin C."/>
            <person name="Gnerre S."/>
            <person name="Grabherr M."/>
            <person name="Kleber M."/>
            <person name="Mauceli E."/>
            <person name="MacCallum I."/>
        </authorList>
    </citation>
    <scope>NUCLEOTIDE SEQUENCE [LARGE SCALE GENOMIC DNA]</scope>
    <source>
        <strain evidence="1 2">TSC#14021-0224.01</strain>
    </source>
</reference>
<dbReference type="InterPro" id="IPR009003">
    <property type="entry name" value="Peptidase_S1_PA"/>
</dbReference>
<evidence type="ECO:0000313" key="1">
    <source>
        <dbReference type="EMBL" id="KQS62508.1"/>
    </source>
</evidence>
<dbReference type="EMBL" id="CH954179">
    <property type="protein sequence ID" value="KQS62508.1"/>
    <property type="molecule type" value="Genomic_DNA"/>
</dbReference>
<sequence>MNSRKSLTAILYSNQERVLGAQKVLFDKISSIECSEMIQEPLQPSQFCVKKPCCGFKFHLPGSVLGTYETINNDKKFLLLGMINFIKNDVIVVTDVTSYNNWIRTTVL</sequence>
<gene>
    <name evidence="1" type="primary">Dere\GG26694</name>
    <name evidence="1" type="synonym">GG26694</name>
    <name evidence="1" type="ORF">Dere_GG26694</name>
</gene>
<dbReference type="SUPFAM" id="SSF50494">
    <property type="entry name" value="Trypsin-like serine proteases"/>
    <property type="match status" value="1"/>
</dbReference>
<accession>A0A0Q5VNH2</accession>